<organism evidence="2 3">
    <name type="scientific">Algoriphagus ornithinivorans</name>
    <dbReference type="NCBI Taxonomy" id="226506"/>
    <lineage>
        <taxon>Bacteria</taxon>
        <taxon>Pseudomonadati</taxon>
        <taxon>Bacteroidota</taxon>
        <taxon>Cytophagia</taxon>
        <taxon>Cytophagales</taxon>
        <taxon>Cyclobacteriaceae</taxon>
        <taxon>Algoriphagus</taxon>
    </lineage>
</organism>
<dbReference type="Pfam" id="PF05523">
    <property type="entry name" value="FdtA"/>
    <property type="match status" value="1"/>
</dbReference>
<evidence type="ECO:0000259" key="1">
    <source>
        <dbReference type="Pfam" id="PF05523"/>
    </source>
</evidence>
<dbReference type="InterPro" id="IPR008894">
    <property type="entry name" value="QdtA_cupin_dom"/>
</dbReference>
<dbReference type="Proteomes" id="UP000199564">
    <property type="component" value="Unassembled WGS sequence"/>
</dbReference>
<dbReference type="Gene3D" id="2.60.120.10">
    <property type="entry name" value="Jelly Rolls"/>
    <property type="match status" value="1"/>
</dbReference>
<name>A0A1I5B552_9BACT</name>
<dbReference type="SUPFAM" id="SSF51182">
    <property type="entry name" value="RmlC-like cupins"/>
    <property type="match status" value="1"/>
</dbReference>
<keyword evidence="3" id="KW-1185">Reference proteome</keyword>
<accession>A0A1I5B552</accession>
<dbReference type="InterPro" id="IPR014710">
    <property type="entry name" value="RmlC-like_jellyroll"/>
</dbReference>
<proteinExistence type="predicted"/>
<feature type="domain" description="Sugar 3,4-ketoisomerase QdtA cupin" evidence="1">
    <location>
        <begin position="9"/>
        <end position="135"/>
    </location>
</feature>
<gene>
    <name evidence="2" type="ORF">SAMN04488519_101389</name>
</gene>
<dbReference type="InterPro" id="IPR011051">
    <property type="entry name" value="RmlC_Cupin_sf"/>
</dbReference>
<dbReference type="AlphaFoldDB" id="A0A1I5B552"/>
<evidence type="ECO:0000313" key="3">
    <source>
        <dbReference type="Proteomes" id="UP000199564"/>
    </source>
</evidence>
<evidence type="ECO:0000313" key="2">
    <source>
        <dbReference type="EMBL" id="SFN69858.1"/>
    </source>
</evidence>
<protein>
    <submittedName>
        <fullName evidence="2">WxcM-like, C-terminal</fullName>
    </submittedName>
</protein>
<sequence length="139" mass="15727">MQLHINKEKVQILDLGGKVNLGGQLHFWEKNDLFPKGIQRCFWITAVPENESRGNHAHWKESQVLVALHGVIQVEVHQPGQQAQSFTLDQPGKGLFVPPMHWVKTLFSTDAVLLGMSDREFSESDYIRDLAYFESLGSG</sequence>
<dbReference type="CDD" id="cd20292">
    <property type="entry name" value="cupin_QdtA-like"/>
    <property type="match status" value="1"/>
</dbReference>
<reference evidence="3" key="1">
    <citation type="submission" date="2016-10" db="EMBL/GenBank/DDBJ databases">
        <authorList>
            <person name="Varghese N."/>
            <person name="Submissions S."/>
        </authorList>
    </citation>
    <scope>NUCLEOTIDE SEQUENCE [LARGE SCALE GENOMIC DNA]</scope>
    <source>
        <strain evidence="3">DSM 15282</strain>
    </source>
</reference>
<dbReference type="EMBL" id="FOVW01000001">
    <property type="protein sequence ID" value="SFN69858.1"/>
    <property type="molecule type" value="Genomic_DNA"/>
</dbReference>
<dbReference type="STRING" id="226506.SAMN04488519_101389"/>